<evidence type="ECO:0000256" key="1">
    <source>
        <dbReference type="ARBA" id="ARBA00004651"/>
    </source>
</evidence>
<feature type="transmembrane region" description="Helical" evidence="7">
    <location>
        <begin position="411"/>
        <end position="431"/>
    </location>
</feature>
<feature type="domain" description="ABC transmembrane type-1" evidence="8">
    <location>
        <begin position="373"/>
        <end position="607"/>
    </location>
</feature>
<reference evidence="9" key="1">
    <citation type="submission" date="2019-09" db="EMBL/GenBank/DDBJ databases">
        <title>Characterisation of the sponge microbiome using genome-centric metagenomics.</title>
        <authorList>
            <person name="Engelberts J.P."/>
            <person name="Robbins S.J."/>
            <person name="De Goeij J.M."/>
            <person name="Aranda M."/>
            <person name="Bell S.C."/>
            <person name="Webster N.S."/>
        </authorList>
    </citation>
    <scope>NUCLEOTIDE SEQUENCE</scope>
    <source>
        <strain evidence="9">SB0664_bin_27</strain>
    </source>
</reference>
<feature type="transmembrane region" description="Helical" evidence="7">
    <location>
        <begin position="137"/>
        <end position="154"/>
    </location>
</feature>
<feature type="transmembrane region" description="Helical" evidence="7">
    <location>
        <begin position="481"/>
        <end position="508"/>
    </location>
</feature>
<keyword evidence="5 7" id="KW-1133">Transmembrane helix</keyword>
<gene>
    <name evidence="9" type="ORF">F4Y42_02500</name>
</gene>
<organism evidence="9">
    <name type="scientific">Caldilineaceae bacterium SB0664_bin_27</name>
    <dbReference type="NCBI Taxonomy" id="2605260"/>
    <lineage>
        <taxon>Bacteria</taxon>
        <taxon>Bacillati</taxon>
        <taxon>Chloroflexota</taxon>
        <taxon>Caldilineae</taxon>
        <taxon>Caldilineales</taxon>
        <taxon>Caldilineaceae</taxon>
    </lineage>
</organism>
<sequence>MVNCRRVGSFLTRRSSVDEMPGLHYTISAKSGVGALALQNWESGFHVDSTASQPAAFRSDLRQQVRAAPSWFRGRQGRRLREMLLAYSFLAPAFIIIGLFGLFPLAFAAYESTLRGLNKIVGSYDGLGNYVKAVDNLIYIITFWIAAALIYFAVQAFVRAFQEQRQEKTKPLPWLMPGFLTAAGAALFTRFVFILLPEMLLIPSKLRGQANTQEAFRALVVETWWLPKVQIALWIAILVLAAGSVWALLINRRMPTSSRERIYFMPFFNAGICLIGSAALTWFTWTEISAAYTAALEEGVELELWSQIVTISAGFLLLLLAWRLWESASGRSSNTGVALRLVGAVGLMAGAWVLIAELPRVVAAGDEDWWNGLMATVFYVLGTVPIQLGLALILAALLFQKIRGQTLFRVLYFLPYVAPFVGTAAVFRIIFSNRPTAPLNSLLDLFGAEPLLWLSEPAGIIQMITGGNIDLGPILSGPSLALVAIMIYGTWTYVGFDTVIFLAGLGAIPNELYEVADIDGAGGWAQFRHVTLPLLSPTIYFLSLYAVIGTFKAFNHIFVLRQAAALGTTDTASIVIFQAFKRDTRYGYASALAILLLLIIMVITLVNNRIASRRVFYG</sequence>
<evidence type="ECO:0000256" key="7">
    <source>
        <dbReference type="RuleBase" id="RU363032"/>
    </source>
</evidence>
<evidence type="ECO:0000256" key="3">
    <source>
        <dbReference type="ARBA" id="ARBA00022475"/>
    </source>
</evidence>
<dbReference type="AlphaFoldDB" id="A0A6B0YQQ1"/>
<feature type="transmembrane region" description="Helical" evidence="7">
    <location>
        <begin position="262"/>
        <end position="285"/>
    </location>
</feature>
<keyword evidence="6 7" id="KW-0472">Membrane</keyword>
<feature type="transmembrane region" description="Helical" evidence="7">
    <location>
        <begin position="305"/>
        <end position="325"/>
    </location>
</feature>
<name>A0A6B0YQQ1_9CHLR</name>
<dbReference type="InterPro" id="IPR051393">
    <property type="entry name" value="ABC_transporter_permease"/>
</dbReference>
<accession>A0A6B0YQQ1</accession>
<proteinExistence type="inferred from homology"/>
<keyword evidence="2 7" id="KW-0813">Transport</keyword>
<comment type="subcellular location">
    <subcellularLocation>
        <location evidence="1 7">Cell membrane</location>
        <topology evidence="1 7">Multi-pass membrane protein</topology>
    </subcellularLocation>
</comment>
<feature type="transmembrane region" description="Helical" evidence="7">
    <location>
        <begin position="563"/>
        <end position="580"/>
    </location>
</feature>
<protein>
    <submittedName>
        <fullName evidence="9">Sugar ABC transporter permease</fullName>
    </submittedName>
</protein>
<dbReference type="Pfam" id="PF00528">
    <property type="entry name" value="BPD_transp_1"/>
    <property type="match status" value="1"/>
</dbReference>
<evidence type="ECO:0000259" key="8">
    <source>
        <dbReference type="PROSITE" id="PS50928"/>
    </source>
</evidence>
<comment type="caution">
    <text evidence="9">The sequence shown here is derived from an EMBL/GenBank/DDBJ whole genome shotgun (WGS) entry which is preliminary data.</text>
</comment>
<feature type="transmembrane region" description="Helical" evidence="7">
    <location>
        <begin position="534"/>
        <end position="551"/>
    </location>
</feature>
<feature type="transmembrane region" description="Helical" evidence="7">
    <location>
        <begin position="231"/>
        <end position="250"/>
    </location>
</feature>
<feature type="transmembrane region" description="Helical" evidence="7">
    <location>
        <begin position="84"/>
        <end position="110"/>
    </location>
</feature>
<dbReference type="InterPro" id="IPR035906">
    <property type="entry name" value="MetI-like_sf"/>
</dbReference>
<comment type="similarity">
    <text evidence="7">Belongs to the binding-protein-dependent transport system permease family.</text>
</comment>
<evidence type="ECO:0000256" key="5">
    <source>
        <dbReference type="ARBA" id="ARBA00022989"/>
    </source>
</evidence>
<dbReference type="InterPro" id="IPR000515">
    <property type="entry name" value="MetI-like"/>
</dbReference>
<dbReference type="Gene3D" id="1.10.3720.10">
    <property type="entry name" value="MetI-like"/>
    <property type="match status" value="1"/>
</dbReference>
<evidence type="ECO:0000256" key="6">
    <source>
        <dbReference type="ARBA" id="ARBA00023136"/>
    </source>
</evidence>
<evidence type="ECO:0000256" key="4">
    <source>
        <dbReference type="ARBA" id="ARBA00022692"/>
    </source>
</evidence>
<dbReference type="CDD" id="cd06261">
    <property type="entry name" value="TM_PBP2"/>
    <property type="match status" value="1"/>
</dbReference>
<dbReference type="PANTHER" id="PTHR30193">
    <property type="entry name" value="ABC TRANSPORTER PERMEASE PROTEIN"/>
    <property type="match status" value="1"/>
</dbReference>
<feature type="transmembrane region" description="Helical" evidence="7">
    <location>
        <begin position="174"/>
        <end position="196"/>
    </location>
</feature>
<evidence type="ECO:0000313" key="9">
    <source>
        <dbReference type="EMBL" id="MXY92299.1"/>
    </source>
</evidence>
<dbReference type="GO" id="GO:0055085">
    <property type="term" value="P:transmembrane transport"/>
    <property type="evidence" value="ECO:0007669"/>
    <property type="project" value="InterPro"/>
</dbReference>
<dbReference type="SUPFAM" id="SSF161098">
    <property type="entry name" value="MetI-like"/>
    <property type="match status" value="1"/>
</dbReference>
<dbReference type="PANTHER" id="PTHR30193:SF41">
    <property type="entry name" value="DIACETYLCHITOBIOSE UPTAKE SYSTEM PERMEASE PROTEIN NGCF"/>
    <property type="match status" value="1"/>
</dbReference>
<keyword evidence="3" id="KW-1003">Cell membrane</keyword>
<dbReference type="EMBL" id="VXRG01000026">
    <property type="protein sequence ID" value="MXY92299.1"/>
    <property type="molecule type" value="Genomic_DNA"/>
</dbReference>
<evidence type="ECO:0000256" key="2">
    <source>
        <dbReference type="ARBA" id="ARBA00022448"/>
    </source>
</evidence>
<feature type="transmembrane region" description="Helical" evidence="7">
    <location>
        <begin position="376"/>
        <end position="399"/>
    </location>
</feature>
<feature type="transmembrane region" description="Helical" evidence="7">
    <location>
        <begin position="586"/>
        <end position="606"/>
    </location>
</feature>
<keyword evidence="4 7" id="KW-0812">Transmembrane</keyword>
<dbReference type="GO" id="GO:0005886">
    <property type="term" value="C:plasma membrane"/>
    <property type="evidence" value="ECO:0007669"/>
    <property type="project" value="UniProtKB-SubCell"/>
</dbReference>
<dbReference type="PROSITE" id="PS50928">
    <property type="entry name" value="ABC_TM1"/>
    <property type="match status" value="1"/>
</dbReference>
<feature type="transmembrane region" description="Helical" evidence="7">
    <location>
        <begin position="337"/>
        <end position="356"/>
    </location>
</feature>